<evidence type="ECO:0000313" key="13">
    <source>
        <dbReference type="Proteomes" id="UP000001744"/>
    </source>
</evidence>
<feature type="transmembrane region" description="Helical" evidence="10">
    <location>
        <begin position="327"/>
        <end position="344"/>
    </location>
</feature>
<dbReference type="OrthoDB" id="5589195at2759"/>
<comment type="similarity">
    <text evidence="3 10">Belongs to the ALG6/ALG8 glucosyltransferase family.</text>
</comment>
<feature type="transmembrane region" description="Helical" evidence="10">
    <location>
        <begin position="208"/>
        <end position="236"/>
    </location>
</feature>
<evidence type="ECO:0000256" key="7">
    <source>
        <dbReference type="ARBA" id="ARBA00022824"/>
    </source>
</evidence>
<dbReference type="JaponicusDB" id="SJAG_03656">
    <property type="gene designation" value="alg6"/>
</dbReference>
<feature type="transmembrane region" description="Helical" evidence="10">
    <location>
        <begin position="424"/>
        <end position="443"/>
    </location>
</feature>
<dbReference type="UniPathway" id="UPA00378"/>
<comment type="pathway">
    <text evidence="2 10">Protein modification; protein glycosylation.</text>
</comment>
<keyword evidence="9 10" id="KW-0472">Membrane</keyword>
<feature type="transmembrane region" description="Helical" evidence="10">
    <location>
        <begin position="89"/>
        <end position="107"/>
    </location>
</feature>
<keyword evidence="4 10" id="KW-0328">Glycosyltransferase</keyword>
<dbReference type="STRING" id="402676.B6K4U3"/>
<keyword evidence="6 10" id="KW-0812">Transmembrane</keyword>
<dbReference type="EMBL" id="KE651167">
    <property type="protein sequence ID" value="EEB08500.1"/>
    <property type="molecule type" value="Genomic_DNA"/>
</dbReference>
<evidence type="ECO:0000256" key="9">
    <source>
        <dbReference type="ARBA" id="ARBA00023136"/>
    </source>
</evidence>
<dbReference type="PANTHER" id="PTHR12413:SF1">
    <property type="entry name" value="DOLICHYL PYROPHOSPHATE MAN9GLCNAC2 ALPHA-1,3-GLUCOSYLTRANSFERASE"/>
    <property type="match status" value="1"/>
</dbReference>
<dbReference type="EC" id="2.4.1.-" evidence="10"/>
<evidence type="ECO:0000256" key="3">
    <source>
        <dbReference type="ARBA" id="ARBA00008715"/>
    </source>
</evidence>
<dbReference type="RefSeq" id="XP_002174793.1">
    <property type="nucleotide sequence ID" value="XM_002174757.1"/>
</dbReference>
<keyword evidence="13" id="KW-1185">Reference proteome</keyword>
<gene>
    <name evidence="12" type="primary">alg6</name>
    <name evidence="11" type="ORF">SJAG_03656</name>
</gene>
<feature type="transmembrane region" description="Helical" evidence="10">
    <location>
        <begin position="449"/>
        <end position="471"/>
    </location>
</feature>
<evidence type="ECO:0000256" key="4">
    <source>
        <dbReference type="ARBA" id="ARBA00022676"/>
    </source>
</evidence>
<feature type="transmembrane region" description="Helical" evidence="10">
    <location>
        <begin position="26"/>
        <end position="47"/>
    </location>
</feature>
<name>B6K4U3_SCHJY</name>
<keyword evidence="5 10" id="KW-0808">Transferase</keyword>
<comment type="subcellular location">
    <subcellularLocation>
        <location evidence="1 10">Endoplasmic reticulum membrane</location>
        <topology evidence="1 10">Multi-pass membrane protein</topology>
    </subcellularLocation>
</comment>
<organism evidence="11 13">
    <name type="scientific">Schizosaccharomyces japonicus (strain yFS275 / FY16936)</name>
    <name type="common">Fission yeast</name>
    <dbReference type="NCBI Taxonomy" id="402676"/>
    <lineage>
        <taxon>Eukaryota</taxon>
        <taxon>Fungi</taxon>
        <taxon>Dikarya</taxon>
        <taxon>Ascomycota</taxon>
        <taxon>Taphrinomycotina</taxon>
        <taxon>Schizosaccharomycetes</taxon>
        <taxon>Schizosaccharomycetales</taxon>
        <taxon>Schizosaccharomycetaceae</taxon>
        <taxon>Schizosaccharomyces</taxon>
    </lineage>
</organism>
<evidence type="ECO:0000256" key="5">
    <source>
        <dbReference type="ARBA" id="ARBA00022679"/>
    </source>
</evidence>
<proteinExistence type="inferred from homology"/>
<feature type="transmembrane region" description="Helical" evidence="10">
    <location>
        <begin position="351"/>
        <end position="373"/>
    </location>
</feature>
<dbReference type="GO" id="GO:0018279">
    <property type="term" value="P:protein N-linked glycosylation via asparagine"/>
    <property type="evidence" value="ECO:0007669"/>
    <property type="project" value="EnsemblFungi"/>
</dbReference>
<feature type="transmembrane region" description="Helical" evidence="10">
    <location>
        <begin position="302"/>
        <end position="321"/>
    </location>
</feature>
<protein>
    <recommendedName>
        <fullName evidence="10">Alpha-1,3-glucosyltransferase</fullName>
        <ecNumber evidence="10">2.4.1.-</ecNumber>
    </recommendedName>
</protein>
<dbReference type="GO" id="GO:0005789">
    <property type="term" value="C:endoplasmic reticulum membrane"/>
    <property type="evidence" value="ECO:0000318"/>
    <property type="project" value="GO_Central"/>
</dbReference>
<dbReference type="VEuPathDB" id="FungiDB:SJAG_03656"/>
<dbReference type="GO" id="GO:0042281">
    <property type="term" value="F:dolichyl pyrophosphate Man9GlcNAc2 alpha-1,3-glucosyltransferase activity"/>
    <property type="evidence" value="ECO:0000318"/>
    <property type="project" value="GO_Central"/>
</dbReference>
<dbReference type="GO" id="GO:0006488">
    <property type="term" value="P:dolichol-linked oligosaccharide biosynthetic process"/>
    <property type="evidence" value="ECO:0000318"/>
    <property type="project" value="GO_Central"/>
</dbReference>
<evidence type="ECO:0000256" key="2">
    <source>
        <dbReference type="ARBA" id="ARBA00004922"/>
    </source>
</evidence>
<dbReference type="PANTHER" id="PTHR12413">
    <property type="entry name" value="DOLICHYL GLYCOSYLTRANSFERASE"/>
    <property type="match status" value="1"/>
</dbReference>
<dbReference type="OMA" id="RVYMRAT"/>
<keyword evidence="7 10" id="KW-0256">Endoplasmic reticulum</keyword>
<dbReference type="InterPro" id="IPR004856">
    <property type="entry name" value="Glyco_trans_ALG6/ALG8"/>
</dbReference>
<keyword evidence="8 10" id="KW-1133">Transmembrane helix</keyword>
<dbReference type="AlphaFoldDB" id="B6K4U3"/>
<evidence type="ECO:0000256" key="10">
    <source>
        <dbReference type="RuleBase" id="RU363110"/>
    </source>
</evidence>
<evidence type="ECO:0000313" key="11">
    <source>
        <dbReference type="EMBL" id="EEB08500.1"/>
    </source>
</evidence>
<dbReference type="eggNOG" id="KOG2575">
    <property type="taxonomic scope" value="Eukaryota"/>
</dbReference>
<dbReference type="GO" id="GO:0009060">
    <property type="term" value="P:aerobic respiration"/>
    <property type="evidence" value="ECO:0007669"/>
    <property type="project" value="EnsemblFungi"/>
</dbReference>
<dbReference type="HOGENOM" id="CLU_008110_2_1_1"/>
<dbReference type="Pfam" id="PF03155">
    <property type="entry name" value="Alg6_Alg8"/>
    <property type="match status" value="1"/>
</dbReference>
<evidence type="ECO:0000256" key="1">
    <source>
        <dbReference type="ARBA" id="ARBA00004477"/>
    </source>
</evidence>
<feature type="transmembrane region" description="Helical" evidence="10">
    <location>
        <begin position="248"/>
        <end position="267"/>
    </location>
</feature>
<accession>B6K4U3</accession>
<feature type="transmembrane region" description="Helical" evidence="10">
    <location>
        <begin position="393"/>
        <end position="412"/>
    </location>
</feature>
<sequence>MNSLPDSPIPIKQFVSRFKQGSTKQMYIPCISVVVILIQWLVSIGSYSGKGAPPMFGDFEAQRHWMELTLHVPISQWYYENLEWWGLDYPPLTAFVSWLFGIIGNYLGDPAWFAFEASHGLETEGLKLYMRSTVIICHALVLTPPLIFYSKWWTRRIPDFVERNAVLTMVLLQPALMLIDHGHFQYNCVMLGLVMYSIANLLRDQYIAAAILFCLSVCFKQMSLYFAPAIFAYLLGRCMKPRFNPLRLLSLGLTVISTFALNFLPWLYLDYRLFEDKVANFWCAINVIIKIRKIFSLEQLKLISLIFTLAAILPSCVMLYMYPRKRLLAFGFASCAWGFFLFSFQVHEKTVLLPLMLTTVLLCHGLADVKSWVSLANNLAVFSLWPLLKRDGLILQFFVLVMMWNWLGRMIVFSKNLFFRYLQASFYVAMIVLLLTDIFVSPPARFPDIWVVLNVLVSFAGFVVIWLWLILRMLHVTSKLSHDLNIKKQN</sequence>
<dbReference type="Proteomes" id="UP000001744">
    <property type="component" value="Unassembled WGS sequence"/>
</dbReference>
<evidence type="ECO:0000256" key="8">
    <source>
        <dbReference type="ARBA" id="ARBA00022989"/>
    </source>
</evidence>
<evidence type="ECO:0000313" key="12">
    <source>
        <dbReference type="JaponicusDB" id="SJAG_03656"/>
    </source>
</evidence>
<feature type="transmembrane region" description="Helical" evidence="10">
    <location>
        <begin position="128"/>
        <end position="148"/>
    </location>
</feature>
<dbReference type="GeneID" id="7051363"/>
<feature type="transmembrane region" description="Helical" evidence="10">
    <location>
        <begin position="186"/>
        <end position="202"/>
    </location>
</feature>
<evidence type="ECO:0000256" key="6">
    <source>
        <dbReference type="ARBA" id="ARBA00022692"/>
    </source>
</evidence>
<reference evidence="11 13" key="1">
    <citation type="journal article" date="2011" name="Science">
        <title>Comparative functional genomics of the fission yeasts.</title>
        <authorList>
            <person name="Rhind N."/>
            <person name="Chen Z."/>
            <person name="Yassour M."/>
            <person name="Thompson D.A."/>
            <person name="Haas B.J."/>
            <person name="Habib N."/>
            <person name="Wapinski I."/>
            <person name="Roy S."/>
            <person name="Lin M.F."/>
            <person name="Heiman D.I."/>
            <person name="Young S.K."/>
            <person name="Furuya K."/>
            <person name="Guo Y."/>
            <person name="Pidoux A."/>
            <person name="Chen H.M."/>
            <person name="Robbertse B."/>
            <person name="Goldberg J.M."/>
            <person name="Aoki K."/>
            <person name="Bayne E.H."/>
            <person name="Berlin A.M."/>
            <person name="Desjardins C.A."/>
            <person name="Dobbs E."/>
            <person name="Dukaj L."/>
            <person name="Fan L."/>
            <person name="FitzGerald M.G."/>
            <person name="French C."/>
            <person name="Gujja S."/>
            <person name="Hansen K."/>
            <person name="Keifenheim D."/>
            <person name="Levin J.Z."/>
            <person name="Mosher R.A."/>
            <person name="Mueller C.A."/>
            <person name="Pfiffner J."/>
            <person name="Priest M."/>
            <person name="Russ C."/>
            <person name="Smialowska A."/>
            <person name="Swoboda P."/>
            <person name="Sykes S.M."/>
            <person name="Vaughn M."/>
            <person name="Vengrova S."/>
            <person name="Yoder R."/>
            <person name="Zeng Q."/>
            <person name="Allshire R."/>
            <person name="Baulcombe D."/>
            <person name="Birren B.W."/>
            <person name="Brown W."/>
            <person name="Ekwall K."/>
            <person name="Kellis M."/>
            <person name="Leatherwood J."/>
            <person name="Levin H."/>
            <person name="Margalit H."/>
            <person name="Martienssen R."/>
            <person name="Nieduszynski C.A."/>
            <person name="Spatafora J.W."/>
            <person name="Friedman N."/>
            <person name="Dalgaard J.Z."/>
            <person name="Baumann P."/>
            <person name="Niki H."/>
            <person name="Regev A."/>
            <person name="Nusbaum C."/>
        </authorList>
    </citation>
    <scope>NUCLEOTIDE SEQUENCE [LARGE SCALE GENOMIC DNA]</scope>
    <source>
        <strain evidence="13">yFS275 / FY16936</strain>
    </source>
</reference>